<sequence length="486" mass="55902">MLYQEILSRLAACLKSDDRETFITECLSNPLPISPWSLWTLCSLVKHRQRQEFVLHIVRDKLSGDPNALAEAGAFGHPPVNRIGLVPANTDWEYRFHGRGCCLTNRITGESIDVDFYDETGDWLKEYFYEGYLESLKAPEIWEQRVIELHPSLETVALAFQNLIENGLLEKHPESSVVRLGFDSDEFLRLLERFEEASDSLHQKLAAAFGDWGTLIKGEVSRRDVSEAFARTRLNREQALIQQFERNDQQRYALRSLFEMESPRRYEILRQAFSLPPSGTVSAALDILFEMNDGSWCDEIWNLLGRTDPDGDLPQPHIWHTCLEYLTLHSSDREGVRLNLLKTSRHEIGEAAILALQHFPEETLGLFRKALYSKVPDNRIIAASALALIDQPWSHEELLAVLRNSDDQEMTAECRAALREIPRPKLHQVVDEWESQNPHATETGALISMEEYALQRTQDYIRIEMEFLHDRVLPMRTITPPEPPNS</sequence>
<proteinExistence type="predicted"/>
<dbReference type="InterPro" id="IPR016024">
    <property type="entry name" value="ARM-type_fold"/>
</dbReference>
<dbReference type="AlphaFoldDB" id="A0A3D3RDE4"/>
<evidence type="ECO:0000313" key="3">
    <source>
        <dbReference type="Proteomes" id="UP000263642"/>
    </source>
</evidence>
<gene>
    <name evidence="2" type="ORF">DIT97_25035</name>
</gene>
<protein>
    <recommendedName>
        <fullName evidence="1">DUF6896 domain-containing protein</fullName>
    </recommendedName>
</protein>
<dbReference type="InterPro" id="IPR054191">
    <property type="entry name" value="DUF6896"/>
</dbReference>
<accession>A0A3D3RDE4</accession>
<comment type="caution">
    <text evidence="2">The sequence shown here is derived from an EMBL/GenBank/DDBJ whole genome shotgun (WGS) entry which is preliminary data.</text>
</comment>
<dbReference type="SUPFAM" id="SSF48371">
    <property type="entry name" value="ARM repeat"/>
    <property type="match status" value="1"/>
</dbReference>
<evidence type="ECO:0000313" key="2">
    <source>
        <dbReference type="EMBL" id="HCO26128.1"/>
    </source>
</evidence>
<feature type="domain" description="DUF6896" evidence="1">
    <location>
        <begin position="50"/>
        <end position="172"/>
    </location>
</feature>
<dbReference type="EMBL" id="DQAY01000150">
    <property type="protein sequence ID" value="HCO26128.1"/>
    <property type="molecule type" value="Genomic_DNA"/>
</dbReference>
<name>A0A3D3RDE4_9PLAN</name>
<evidence type="ECO:0000259" key="1">
    <source>
        <dbReference type="Pfam" id="PF21837"/>
    </source>
</evidence>
<dbReference type="Proteomes" id="UP000263642">
    <property type="component" value="Unassembled WGS sequence"/>
</dbReference>
<dbReference type="InterPro" id="IPR011989">
    <property type="entry name" value="ARM-like"/>
</dbReference>
<dbReference type="Gene3D" id="1.25.10.10">
    <property type="entry name" value="Leucine-rich Repeat Variant"/>
    <property type="match status" value="1"/>
</dbReference>
<reference evidence="2 3" key="1">
    <citation type="journal article" date="2018" name="Nat. Biotechnol.">
        <title>A standardized bacterial taxonomy based on genome phylogeny substantially revises the tree of life.</title>
        <authorList>
            <person name="Parks D.H."/>
            <person name="Chuvochina M."/>
            <person name="Waite D.W."/>
            <person name="Rinke C."/>
            <person name="Skarshewski A."/>
            <person name="Chaumeil P.A."/>
            <person name="Hugenholtz P."/>
        </authorList>
    </citation>
    <scope>NUCLEOTIDE SEQUENCE [LARGE SCALE GENOMIC DNA]</scope>
    <source>
        <strain evidence="2">UBA9375</strain>
    </source>
</reference>
<organism evidence="2 3">
    <name type="scientific">Gimesia maris</name>
    <dbReference type="NCBI Taxonomy" id="122"/>
    <lineage>
        <taxon>Bacteria</taxon>
        <taxon>Pseudomonadati</taxon>
        <taxon>Planctomycetota</taxon>
        <taxon>Planctomycetia</taxon>
        <taxon>Planctomycetales</taxon>
        <taxon>Planctomycetaceae</taxon>
        <taxon>Gimesia</taxon>
    </lineage>
</organism>
<dbReference type="Pfam" id="PF21837">
    <property type="entry name" value="DUF6896"/>
    <property type="match status" value="1"/>
</dbReference>